<protein>
    <submittedName>
        <fullName evidence="2">Uncharacterized protein</fullName>
    </submittedName>
</protein>
<keyword evidence="3" id="KW-1185">Reference proteome</keyword>
<proteinExistence type="predicted"/>
<dbReference type="EMBL" id="JAAAIN010001404">
    <property type="protein sequence ID" value="KAG0303398.1"/>
    <property type="molecule type" value="Genomic_DNA"/>
</dbReference>
<reference evidence="2" key="1">
    <citation type="journal article" date="2020" name="Fungal Divers.">
        <title>Resolving the Mortierellaceae phylogeny through synthesis of multi-gene phylogenetics and phylogenomics.</title>
        <authorList>
            <person name="Vandepol N."/>
            <person name="Liber J."/>
            <person name="Desiro A."/>
            <person name="Na H."/>
            <person name="Kennedy M."/>
            <person name="Barry K."/>
            <person name="Grigoriev I.V."/>
            <person name="Miller A.N."/>
            <person name="O'Donnell K."/>
            <person name="Stajich J.E."/>
            <person name="Bonito G."/>
        </authorList>
    </citation>
    <scope>NUCLEOTIDE SEQUENCE</scope>
    <source>
        <strain evidence="2">NVP60</strain>
    </source>
</reference>
<name>A0A9P6UIW0_9FUNG</name>
<evidence type="ECO:0000256" key="1">
    <source>
        <dbReference type="SAM" id="MobiDB-lite"/>
    </source>
</evidence>
<evidence type="ECO:0000313" key="2">
    <source>
        <dbReference type="EMBL" id="KAG0303398.1"/>
    </source>
</evidence>
<organism evidence="2 3">
    <name type="scientific">Linnemannia gamsii</name>
    <dbReference type="NCBI Taxonomy" id="64522"/>
    <lineage>
        <taxon>Eukaryota</taxon>
        <taxon>Fungi</taxon>
        <taxon>Fungi incertae sedis</taxon>
        <taxon>Mucoromycota</taxon>
        <taxon>Mortierellomycotina</taxon>
        <taxon>Mortierellomycetes</taxon>
        <taxon>Mortierellales</taxon>
        <taxon>Mortierellaceae</taxon>
        <taxon>Linnemannia</taxon>
    </lineage>
</organism>
<feature type="region of interest" description="Disordered" evidence="1">
    <location>
        <begin position="28"/>
        <end position="56"/>
    </location>
</feature>
<sequence length="165" mass="18233">MSRLYLHQMVRARWGSLAFQNLCHSGLEPDSGRDDEEFSGGSESEEGKGESGAKGHHGFARVKMNQGTDPLCEDVSILSNSRSCKVLKKAVYEQEVSASLRYTDASTEMNAAVFNTVGNPLWIPPFRHIHAAAREWSYSPRLPCPRVRQTSAVVAQNPTTGRQIV</sequence>
<comment type="caution">
    <text evidence="2">The sequence shown here is derived from an EMBL/GenBank/DDBJ whole genome shotgun (WGS) entry which is preliminary data.</text>
</comment>
<dbReference type="AlphaFoldDB" id="A0A9P6UIW0"/>
<dbReference type="Proteomes" id="UP000823405">
    <property type="component" value="Unassembled WGS sequence"/>
</dbReference>
<gene>
    <name evidence="2" type="ORF">BGZ97_001922</name>
</gene>
<accession>A0A9P6UIW0</accession>
<evidence type="ECO:0000313" key="3">
    <source>
        <dbReference type="Proteomes" id="UP000823405"/>
    </source>
</evidence>